<dbReference type="GO" id="GO:0046983">
    <property type="term" value="F:protein dimerization activity"/>
    <property type="evidence" value="ECO:0007669"/>
    <property type="project" value="InterPro"/>
</dbReference>
<reference evidence="2" key="3">
    <citation type="submission" date="2025-09" db="UniProtKB">
        <authorList>
            <consortium name="Ensembl"/>
        </authorList>
    </citation>
    <scope>IDENTIFICATION</scope>
</reference>
<sequence length="517" mass="58757">VTAAELATAYHTVEHNLSYSSMDYGVKLMQKIFNDSGSIGKKFSCGRTQAESIVKNVLAPKAVSQVLLALSGDGKPLPFAIQTDASNKGNRKIFPIAVQFFTPQNSLLNRMIDFVENPDESANGIVKCITNSLENAGLSLDNVSAFSADNTNVNYGVHNSVYTDLHKKHENLLQGNCHALIVHNAVRQALNELFVDIETVVLKVYGFFSVSAKRRENLKEFFDFSGCTVERNSAARRWLSLNPAISRMLQNWVAIKSYFISIAKHADTVEDDDIQDTVEAYLLFCNNILNIFEEANQKARKKMTTAPEIYRSMKCLKDKLNQRKKDEYYGYLTKQKMTGLSPSEADTVKKEFKEFLNCAIAYLENWLFCLQPLSLHTAANQISYTDMENVVQRLNLIKWLQLHMDNMYDEFSAFKQILHELEKTEDWKAKSTPLKWKTVFEATDTLPNMLSVLSFVLSIPATTGYFERISSHMQNKWNDNRNRCSTELIKSELLVSLNFVLSCADFHTMVLKDRALL</sequence>
<keyword evidence="3" id="KW-1185">Reference proteome</keyword>
<dbReference type="GeneTree" id="ENSGT00660000097027"/>
<dbReference type="PANTHER" id="PTHR37162">
    <property type="entry name" value="HAT FAMILY DIMERISATION DOMAINCONTAINING PROTEIN-RELATED"/>
    <property type="match status" value="1"/>
</dbReference>
<protein>
    <recommendedName>
        <fullName evidence="1">HAT C-terminal dimerisation domain-containing protein</fullName>
    </recommendedName>
</protein>
<dbReference type="OMA" id="CANVTIM"/>
<organism evidence="2 3">
    <name type="scientific">Latimeria chalumnae</name>
    <name type="common">Coelacanth</name>
    <dbReference type="NCBI Taxonomy" id="7897"/>
    <lineage>
        <taxon>Eukaryota</taxon>
        <taxon>Metazoa</taxon>
        <taxon>Chordata</taxon>
        <taxon>Craniata</taxon>
        <taxon>Vertebrata</taxon>
        <taxon>Euteleostomi</taxon>
        <taxon>Coelacanthiformes</taxon>
        <taxon>Coelacanthidae</taxon>
        <taxon>Latimeria</taxon>
    </lineage>
</organism>
<reference evidence="2" key="2">
    <citation type="submission" date="2025-08" db="UniProtKB">
        <authorList>
            <consortium name="Ensembl"/>
        </authorList>
    </citation>
    <scope>IDENTIFICATION</scope>
</reference>
<reference evidence="3" key="1">
    <citation type="submission" date="2011-08" db="EMBL/GenBank/DDBJ databases">
        <title>The draft genome of Latimeria chalumnae.</title>
        <authorList>
            <person name="Di Palma F."/>
            <person name="Alfoldi J."/>
            <person name="Johnson J."/>
            <person name="Berlin A."/>
            <person name="Gnerre S."/>
            <person name="Jaffe D."/>
            <person name="MacCallum I."/>
            <person name="Young S."/>
            <person name="Walker B.J."/>
            <person name="Lander E."/>
            <person name="Lindblad-Toh K."/>
        </authorList>
    </citation>
    <scope>NUCLEOTIDE SEQUENCE [LARGE SCALE GENOMIC DNA]</scope>
    <source>
        <strain evidence="3">Wild caught</strain>
    </source>
</reference>
<dbReference type="InParanoid" id="H3AWU7"/>
<proteinExistence type="predicted"/>
<dbReference type="SUPFAM" id="SSF53098">
    <property type="entry name" value="Ribonuclease H-like"/>
    <property type="match status" value="1"/>
</dbReference>
<dbReference type="HOGENOM" id="CLU_013265_4_0_1"/>
<dbReference type="InterPro" id="IPR012337">
    <property type="entry name" value="RNaseH-like_sf"/>
</dbReference>
<evidence type="ECO:0000313" key="2">
    <source>
        <dbReference type="Ensembl" id="ENSLACP00000014118.1"/>
    </source>
</evidence>
<evidence type="ECO:0000313" key="3">
    <source>
        <dbReference type="Proteomes" id="UP000008672"/>
    </source>
</evidence>
<dbReference type="eggNOG" id="ENOG502RYBW">
    <property type="taxonomic scope" value="Eukaryota"/>
</dbReference>
<feature type="domain" description="HAT C-terminal dimerisation" evidence="1">
    <location>
        <begin position="423"/>
        <end position="487"/>
    </location>
</feature>
<dbReference type="Proteomes" id="UP000008672">
    <property type="component" value="Unassembled WGS sequence"/>
</dbReference>
<name>H3AWU7_LATCH</name>
<dbReference type="PANTHER" id="PTHR37162:SF1">
    <property type="entry name" value="BED-TYPE DOMAIN-CONTAINING PROTEIN"/>
    <property type="match status" value="1"/>
</dbReference>
<dbReference type="InterPro" id="IPR008906">
    <property type="entry name" value="HATC_C_dom"/>
</dbReference>
<evidence type="ECO:0000259" key="1">
    <source>
        <dbReference type="Pfam" id="PF05699"/>
    </source>
</evidence>
<dbReference type="Pfam" id="PF05699">
    <property type="entry name" value="Dimer_Tnp_hAT"/>
    <property type="match status" value="1"/>
</dbReference>
<dbReference type="Ensembl" id="ENSLACT00000014217.1">
    <property type="protein sequence ID" value="ENSLACP00000014118.1"/>
    <property type="gene ID" value="ENSLACG00000012426.1"/>
</dbReference>
<accession>H3AWU7</accession>
<dbReference type="AlphaFoldDB" id="H3AWU7"/>
<dbReference type="EMBL" id="AFYH01032611">
    <property type="status" value="NOT_ANNOTATED_CDS"/>
    <property type="molecule type" value="Genomic_DNA"/>
</dbReference>